<feature type="transmembrane region" description="Helical" evidence="7">
    <location>
        <begin position="161"/>
        <end position="182"/>
    </location>
</feature>
<evidence type="ECO:0000256" key="3">
    <source>
        <dbReference type="ARBA" id="ARBA00022475"/>
    </source>
</evidence>
<comment type="similarity">
    <text evidence="2">Belongs to the acyltransferase 3 family.</text>
</comment>
<organism evidence="9 10">
    <name type="scientific">Intestinibacter bartlettii CAG:1329</name>
    <dbReference type="NCBI Taxonomy" id="1263063"/>
    <lineage>
        <taxon>Bacteria</taxon>
        <taxon>Bacillati</taxon>
        <taxon>Bacillota</taxon>
        <taxon>Clostridia</taxon>
        <taxon>Peptostreptococcales</taxon>
        <taxon>Peptostreptococcaceae</taxon>
        <taxon>Intestinibacter</taxon>
    </lineage>
</organism>
<evidence type="ECO:0000256" key="5">
    <source>
        <dbReference type="ARBA" id="ARBA00022989"/>
    </source>
</evidence>
<keyword evidence="3" id="KW-1003">Cell membrane</keyword>
<evidence type="ECO:0000256" key="2">
    <source>
        <dbReference type="ARBA" id="ARBA00007400"/>
    </source>
</evidence>
<feature type="transmembrane region" description="Helical" evidence="7">
    <location>
        <begin position="99"/>
        <end position="114"/>
    </location>
</feature>
<dbReference type="EMBL" id="CBBD010000043">
    <property type="protein sequence ID" value="CDA10667.1"/>
    <property type="molecule type" value="Genomic_DNA"/>
</dbReference>
<comment type="subcellular location">
    <subcellularLocation>
        <location evidence="1">Cell membrane</location>
        <topology evidence="1">Multi-pass membrane protein</topology>
    </subcellularLocation>
</comment>
<feature type="transmembrane region" description="Helical" evidence="7">
    <location>
        <begin position="7"/>
        <end position="26"/>
    </location>
</feature>
<feature type="transmembrane region" description="Helical" evidence="7">
    <location>
        <begin position="189"/>
        <end position="209"/>
    </location>
</feature>
<feature type="transmembrane region" description="Helical" evidence="7">
    <location>
        <begin position="221"/>
        <end position="239"/>
    </location>
</feature>
<sequence>MKKRIIHLDLLKIIAMFLVSFYHIGYYYLDYGFMQNTHYIPNLNRIIMNICAMSVPIFFTVSGALMLNKKYTNKKIVTKIINMIILIIFWSLLIDYPRWFLITLTGLYAVYPFIKQCFDKNTKLFYLIMLLVFIMPFIYNFIIFIGTMFDIKNLINLKRTGLFTAYSLLYFMIGGVLFNVSVNKKIKPFLMIAFLIGLFLTSLEGYIVTNFNNAMFDNVNSSFPTVGALLMSGSVFLLFKDFQIKSEKVKNLIVIIASNCFAVYLFHLFLWSLLVKVIKINSMDMFLCILICIFIDSIAIIVSIIISKIPYLKKNTSILIMNL</sequence>
<dbReference type="AlphaFoldDB" id="R5Y1X8"/>
<dbReference type="PANTHER" id="PTHR40074:SF2">
    <property type="entry name" value="O-ACETYLTRANSFERASE WECH"/>
    <property type="match status" value="1"/>
</dbReference>
<feature type="transmembrane region" description="Helical" evidence="7">
    <location>
        <begin position="126"/>
        <end position="149"/>
    </location>
</feature>
<dbReference type="GO" id="GO:0005886">
    <property type="term" value="C:plasma membrane"/>
    <property type="evidence" value="ECO:0007669"/>
    <property type="project" value="UniProtKB-SubCell"/>
</dbReference>
<dbReference type="PANTHER" id="PTHR40074">
    <property type="entry name" value="O-ACETYLTRANSFERASE WECH"/>
    <property type="match status" value="1"/>
</dbReference>
<dbReference type="GO" id="GO:0016413">
    <property type="term" value="F:O-acetyltransferase activity"/>
    <property type="evidence" value="ECO:0007669"/>
    <property type="project" value="TreeGrafter"/>
</dbReference>
<feature type="transmembrane region" description="Helical" evidence="7">
    <location>
        <begin position="251"/>
        <end position="271"/>
    </location>
</feature>
<feature type="domain" description="Acyltransferase 3" evidence="8">
    <location>
        <begin position="94"/>
        <end position="304"/>
    </location>
</feature>
<evidence type="ECO:0000259" key="8">
    <source>
        <dbReference type="Pfam" id="PF01757"/>
    </source>
</evidence>
<dbReference type="GO" id="GO:0009246">
    <property type="term" value="P:enterobacterial common antigen biosynthetic process"/>
    <property type="evidence" value="ECO:0007669"/>
    <property type="project" value="TreeGrafter"/>
</dbReference>
<accession>R5Y1X8</accession>
<dbReference type="RefSeq" id="WP_022071929.1">
    <property type="nucleotide sequence ID" value="NZ_HF999328.1"/>
</dbReference>
<comment type="caution">
    <text evidence="9">The sequence shown here is derived from an EMBL/GenBank/DDBJ whole genome shotgun (WGS) entry which is preliminary data.</text>
</comment>
<evidence type="ECO:0000313" key="10">
    <source>
        <dbReference type="Proteomes" id="UP000017980"/>
    </source>
</evidence>
<dbReference type="Proteomes" id="UP000017980">
    <property type="component" value="Unassembled WGS sequence"/>
</dbReference>
<evidence type="ECO:0000256" key="4">
    <source>
        <dbReference type="ARBA" id="ARBA00022692"/>
    </source>
</evidence>
<feature type="transmembrane region" description="Helical" evidence="7">
    <location>
        <begin position="283"/>
        <end position="306"/>
    </location>
</feature>
<dbReference type="Pfam" id="PF01757">
    <property type="entry name" value="Acyl_transf_3"/>
    <property type="match status" value="1"/>
</dbReference>
<keyword evidence="5 7" id="KW-1133">Transmembrane helix</keyword>
<name>R5Y1X8_9FIRM</name>
<proteinExistence type="inferred from homology"/>
<keyword evidence="6 7" id="KW-0472">Membrane</keyword>
<evidence type="ECO:0000256" key="6">
    <source>
        <dbReference type="ARBA" id="ARBA00023136"/>
    </source>
</evidence>
<feature type="transmembrane region" description="Helical" evidence="7">
    <location>
        <begin position="46"/>
        <end position="67"/>
    </location>
</feature>
<gene>
    <name evidence="9" type="ORF">BN488_01706</name>
</gene>
<dbReference type="InterPro" id="IPR002656">
    <property type="entry name" value="Acyl_transf_3_dom"/>
</dbReference>
<evidence type="ECO:0000313" key="9">
    <source>
        <dbReference type="EMBL" id="CDA10667.1"/>
    </source>
</evidence>
<feature type="transmembrane region" description="Helical" evidence="7">
    <location>
        <begin position="76"/>
        <end position="93"/>
    </location>
</feature>
<evidence type="ECO:0000256" key="7">
    <source>
        <dbReference type="SAM" id="Phobius"/>
    </source>
</evidence>
<keyword evidence="4 7" id="KW-0812">Transmembrane</keyword>
<evidence type="ECO:0000256" key="1">
    <source>
        <dbReference type="ARBA" id="ARBA00004651"/>
    </source>
</evidence>
<reference evidence="9" key="1">
    <citation type="submission" date="2012-11" db="EMBL/GenBank/DDBJ databases">
        <title>Dependencies among metagenomic species, viruses, plasmids and units of genetic variation.</title>
        <authorList>
            <person name="Nielsen H.B."/>
            <person name="Almeida M."/>
            <person name="Juncker A.S."/>
            <person name="Rasmussen S."/>
            <person name="Li J."/>
            <person name="Sunagawa S."/>
            <person name="Plichta D."/>
            <person name="Gautier L."/>
            <person name="Le Chatelier E."/>
            <person name="Peletier E."/>
            <person name="Bonde I."/>
            <person name="Nielsen T."/>
            <person name="Manichanh C."/>
            <person name="Arumugam M."/>
            <person name="Batto J."/>
            <person name="Santos M.B.Q.D."/>
            <person name="Blom N."/>
            <person name="Borruel N."/>
            <person name="Burgdorf K.S."/>
            <person name="Boumezbeur F."/>
            <person name="Casellas F."/>
            <person name="Dore J."/>
            <person name="Guarner F."/>
            <person name="Hansen T."/>
            <person name="Hildebrand F."/>
            <person name="Kaas R.S."/>
            <person name="Kennedy S."/>
            <person name="Kristiansen K."/>
            <person name="Kultima J.R."/>
            <person name="Leonard P."/>
            <person name="Levenez F."/>
            <person name="Lund O."/>
            <person name="Moumen B."/>
            <person name="Le Paslier D."/>
            <person name="Pons N."/>
            <person name="Pedersen O."/>
            <person name="Prifti E."/>
            <person name="Qin J."/>
            <person name="Raes J."/>
            <person name="Tap J."/>
            <person name="Tims S."/>
            <person name="Ussery D.W."/>
            <person name="Yamada T."/>
            <person name="MetaHit consortium"/>
            <person name="Renault P."/>
            <person name="Sicheritz-Ponten T."/>
            <person name="Bork P."/>
            <person name="Wang J."/>
            <person name="Brunak S."/>
            <person name="Ehrlich S.D."/>
        </authorList>
    </citation>
    <scope>NUCLEOTIDE SEQUENCE [LARGE SCALE GENOMIC DNA]</scope>
</reference>
<protein>
    <recommendedName>
        <fullName evidence="8">Acyltransferase 3 domain-containing protein</fullName>
    </recommendedName>
</protein>